<dbReference type="Pfam" id="PF08265">
    <property type="entry name" value="YL1_C"/>
    <property type="match status" value="1"/>
</dbReference>
<feature type="region of interest" description="Disordered" evidence="5">
    <location>
        <begin position="1"/>
        <end position="22"/>
    </location>
</feature>
<dbReference type="PANTHER" id="PTHR31200:SF1">
    <property type="entry name" value="INO80 COMPLEX SUBUNIT C"/>
    <property type="match status" value="1"/>
</dbReference>
<evidence type="ECO:0000313" key="8">
    <source>
        <dbReference type="Proteomes" id="UP001295684"/>
    </source>
</evidence>
<sequence>MEGSKQAGRGRKAAKNKSTPFQFKKAGFKSKLKAKANTNLKQMISADSNKFGNVVGSYNFIESGYSIKPAKKYCNFTGFHAKYTDKKTRLSYFSFDLFNAVENITYDQLKQRDMFNSI</sequence>
<dbReference type="GO" id="GO:0031011">
    <property type="term" value="C:Ino80 complex"/>
    <property type="evidence" value="ECO:0007669"/>
    <property type="project" value="InterPro"/>
</dbReference>
<keyword evidence="4" id="KW-0539">Nucleus</keyword>
<dbReference type="Proteomes" id="UP001295684">
    <property type="component" value="Unassembled WGS sequence"/>
</dbReference>
<comment type="caution">
    <text evidence="7">The sequence shown here is derived from an EMBL/GenBank/DDBJ whole genome shotgun (WGS) entry which is preliminary data.</text>
</comment>
<organism evidence="7 8">
    <name type="scientific">Euplotes crassus</name>
    <dbReference type="NCBI Taxonomy" id="5936"/>
    <lineage>
        <taxon>Eukaryota</taxon>
        <taxon>Sar</taxon>
        <taxon>Alveolata</taxon>
        <taxon>Ciliophora</taxon>
        <taxon>Intramacronucleata</taxon>
        <taxon>Spirotrichea</taxon>
        <taxon>Hypotrichia</taxon>
        <taxon>Euplotida</taxon>
        <taxon>Euplotidae</taxon>
        <taxon>Moneuplotes</taxon>
    </lineage>
</organism>
<evidence type="ECO:0000256" key="5">
    <source>
        <dbReference type="SAM" id="MobiDB-lite"/>
    </source>
</evidence>
<evidence type="ECO:0000256" key="2">
    <source>
        <dbReference type="ARBA" id="ARBA00023015"/>
    </source>
</evidence>
<gene>
    <name evidence="7" type="ORF">ECRASSUSDP1_LOCUS23467</name>
</gene>
<name>A0AAD1Y1E5_EUPCR</name>
<dbReference type="InterPro" id="IPR029525">
    <property type="entry name" value="INO80C/Ies6"/>
</dbReference>
<protein>
    <recommendedName>
        <fullName evidence="6">Vps72/YL1 C-terminal domain-containing protein</fullName>
    </recommendedName>
</protein>
<keyword evidence="3" id="KW-0804">Transcription</keyword>
<reference evidence="7" key="1">
    <citation type="submission" date="2023-07" db="EMBL/GenBank/DDBJ databases">
        <authorList>
            <consortium name="AG Swart"/>
            <person name="Singh M."/>
            <person name="Singh A."/>
            <person name="Seah K."/>
            <person name="Emmerich C."/>
        </authorList>
    </citation>
    <scope>NUCLEOTIDE SEQUENCE</scope>
    <source>
        <strain evidence="7">DP1</strain>
    </source>
</reference>
<feature type="domain" description="Vps72/YL1 C-terminal" evidence="6">
    <location>
        <begin position="73"/>
        <end position="98"/>
    </location>
</feature>
<evidence type="ECO:0000259" key="6">
    <source>
        <dbReference type="Pfam" id="PF08265"/>
    </source>
</evidence>
<dbReference type="GO" id="GO:0006338">
    <property type="term" value="P:chromatin remodeling"/>
    <property type="evidence" value="ECO:0007669"/>
    <property type="project" value="InterPro"/>
</dbReference>
<dbReference type="AlphaFoldDB" id="A0AAD1Y1E5"/>
<dbReference type="PANTHER" id="PTHR31200">
    <property type="entry name" value="INO80 COMPLEX SUBUNIT C"/>
    <property type="match status" value="1"/>
</dbReference>
<evidence type="ECO:0000256" key="3">
    <source>
        <dbReference type="ARBA" id="ARBA00023163"/>
    </source>
</evidence>
<evidence type="ECO:0000313" key="7">
    <source>
        <dbReference type="EMBL" id="CAI2382000.1"/>
    </source>
</evidence>
<dbReference type="InterPro" id="IPR013272">
    <property type="entry name" value="Vps72/YL1_C"/>
</dbReference>
<comment type="subcellular location">
    <subcellularLocation>
        <location evidence="1">Nucleus</location>
    </subcellularLocation>
</comment>
<evidence type="ECO:0000256" key="4">
    <source>
        <dbReference type="ARBA" id="ARBA00023242"/>
    </source>
</evidence>
<dbReference type="EMBL" id="CAMPGE010024138">
    <property type="protein sequence ID" value="CAI2382000.1"/>
    <property type="molecule type" value="Genomic_DNA"/>
</dbReference>
<accession>A0AAD1Y1E5</accession>
<proteinExistence type="predicted"/>
<keyword evidence="8" id="KW-1185">Reference proteome</keyword>
<evidence type="ECO:0000256" key="1">
    <source>
        <dbReference type="ARBA" id="ARBA00004123"/>
    </source>
</evidence>
<keyword evidence="2" id="KW-0805">Transcription regulation</keyword>